<evidence type="ECO:0000259" key="4">
    <source>
        <dbReference type="PROSITE" id="PS51192"/>
    </source>
</evidence>
<keyword evidence="6" id="KW-0067">ATP-binding</keyword>
<dbReference type="GO" id="GO:0005524">
    <property type="term" value="F:ATP binding"/>
    <property type="evidence" value="ECO:0007669"/>
    <property type="project" value="InterPro"/>
</dbReference>
<protein>
    <submittedName>
        <fullName evidence="6">DEAD/DEAH box helicase</fullName>
    </submittedName>
</protein>
<dbReference type="Pfam" id="PF00271">
    <property type="entry name" value="Helicase_C"/>
    <property type="match status" value="1"/>
</dbReference>
<dbReference type="Proteomes" id="UP000280708">
    <property type="component" value="Chromosome"/>
</dbReference>
<dbReference type="Gene3D" id="3.40.50.300">
    <property type="entry name" value="P-loop containing nucleotide triphosphate hydrolases"/>
    <property type="match status" value="1"/>
</dbReference>
<dbReference type="SUPFAM" id="SSF52540">
    <property type="entry name" value="P-loop containing nucleoside triphosphate hydrolases"/>
    <property type="match status" value="2"/>
</dbReference>
<dbReference type="PROSITE" id="PS51192">
    <property type="entry name" value="HELICASE_ATP_BIND_1"/>
    <property type="match status" value="1"/>
</dbReference>
<name>A0A3G2USS6_SPHYA</name>
<dbReference type="CDD" id="cd18793">
    <property type="entry name" value="SF2_C_SNF"/>
    <property type="match status" value="1"/>
</dbReference>
<dbReference type="GO" id="GO:0008270">
    <property type="term" value="F:zinc ion binding"/>
    <property type="evidence" value="ECO:0007669"/>
    <property type="project" value="UniProtKB-KW"/>
</dbReference>
<evidence type="ECO:0000313" key="6">
    <source>
        <dbReference type="EMBL" id="AYO77198.1"/>
    </source>
</evidence>
<evidence type="ECO:0000259" key="5">
    <source>
        <dbReference type="PROSITE" id="PS51194"/>
    </source>
</evidence>
<keyword evidence="1" id="KW-0378">Hydrolase</keyword>
<dbReference type="GO" id="GO:0016787">
    <property type="term" value="F:hydrolase activity"/>
    <property type="evidence" value="ECO:0007669"/>
    <property type="project" value="UniProtKB-KW"/>
</dbReference>
<accession>A0A3G2USS6</accession>
<dbReference type="SMART" id="SM00490">
    <property type="entry name" value="HELICc"/>
    <property type="match status" value="1"/>
</dbReference>
<reference evidence="6 7" key="1">
    <citation type="submission" date="2018-10" db="EMBL/GenBank/DDBJ databases">
        <title>Characterization and genome analysis of a novel bacterium Sphingobium yanoikuyae SJTF8 capable of degrading PAHs.</title>
        <authorList>
            <person name="Yin C."/>
            <person name="Xiong W."/>
            <person name="Liang R."/>
        </authorList>
    </citation>
    <scope>NUCLEOTIDE SEQUENCE [LARGE SCALE GENOMIC DNA]</scope>
    <source>
        <strain evidence="6 7">SJTF8</strain>
    </source>
</reference>
<gene>
    <name evidence="6" type="ORF">EBF16_10010</name>
</gene>
<organism evidence="6 7">
    <name type="scientific">Sphingobium yanoikuyae</name>
    <name type="common">Sphingomonas yanoikuyae</name>
    <dbReference type="NCBI Taxonomy" id="13690"/>
    <lineage>
        <taxon>Bacteria</taxon>
        <taxon>Pseudomonadati</taxon>
        <taxon>Pseudomonadota</taxon>
        <taxon>Alphaproteobacteria</taxon>
        <taxon>Sphingomonadales</taxon>
        <taxon>Sphingomonadaceae</taxon>
        <taxon>Sphingobium</taxon>
    </lineage>
</organism>
<dbReference type="InterPro" id="IPR027417">
    <property type="entry name" value="P-loop_NTPase"/>
</dbReference>
<dbReference type="SMART" id="SM00487">
    <property type="entry name" value="DEXDc"/>
    <property type="match status" value="1"/>
</dbReference>
<sequence>MIPPLTQDLLICAIQSDRMVEAGRRYFQQGRVSHLRIDQQYDVASALVRGSGGNHYVASVIFDDEEEFDGLPASECSCPVGMGCKHVAALLFALLASGYGEREGQEPPRLLIQARDQQAPSVTGPLAQWLDAAVVDDLALIARYEELCFSLEPVALFKQGKRPPKGSPLPVLPERYRLEVRAWRRWPDDAHWRLAHPWDVQQGRASLRPEAGRLLSRMTHAVGGDFTANRSPSGANGWSWLWEASAEGLLRWKAPDGSAVTVSREHAQCRLRWEMLADGRQVVGLEREGYDPAVHMIFAGDPPVLLEVAASKLTLIDAGAPMLVGRLLAMPPVGAHEIPALAARWGSVAHGLMPAPELALTTALSDLTLRPVLRCLVDKVPLADPGWGGRARSATHSVEVARLEFDYGGHRVGPQHGSTQVIAGGADGIVHIMRDIAAEQAAVDRLAQTSLAPLALSGRYDAKPPQGWDHGFPDDDHGSDQRFREFLVNDARALRDEGWIVEFAPKWPHMLVQAEDEASQTLSMEIVRPSLPSGKGNAIDWFDVELAAQIEGGRRIDVLPALRRLLAGGIEAVLERDDEYRIALPLDGGGFTSLRLGAVRPLIETIMRMALMDRHATTLRLRQYDLGTVHELANAGMPWASKDRLHRLAARLNAPGHEMFVAPAGLEAQLRSYQAIGCAWLAALREAGMGGILADDMGLGKTLQAIAHILAVRATSGTPRLVLIVAPTSVLPNWQAEIARFAPGLTCLLWHGADRREVHGDDFADFDIVLTSYALLARDKVLLAARDLALLILDEAHVLKNPKTAGFKAASALRADQVVALTGTPVENRLTDLWSLASLTNPGLLGTHDDFRTRYRTPIEKHDDPLARTALTRRMRPFMLRRTKDAVAADLPPKTIISERINLAAPQLRLYESQRLLMHRRVRDEIDRVGLMRSQIILLDAMLKLRQICCDPALLPSGLGDDVPSAKRERLLEMVPELVEEGRRIIIFSQFTAMLDRIAGDLDQAGITFEQLRGTTRDRARPVRRFQEGGTPIILVSLKAGGAGVNLTTADTVILYDPWWNPAVEAQAIDRAHRIGQSKPVFVHRLVATGTIEEKILALQERKQGLADMLWDEKARAGSTSLTDADIDFLLG</sequence>
<keyword evidence="2" id="KW-0479">Metal-binding</keyword>
<evidence type="ECO:0000259" key="3">
    <source>
        <dbReference type="PROSITE" id="PS50966"/>
    </source>
</evidence>
<evidence type="ECO:0000256" key="1">
    <source>
        <dbReference type="ARBA" id="ARBA00022801"/>
    </source>
</evidence>
<dbReference type="InterPro" id="IPR000330">
    <property type="entry name" value="SNF2_N"/>
</dbReference>
<dbReference type="InterPro" id="IPR001650">
    <property type="entry name" value="Helicase_C-like"/>
</dbReference>
<dbReference type="AlphaFoldDB" id="A0A3G2USS6"/>
<keyword evidence="6" id="KW-0347">Helicase</keyword>
<dbReference type="InterPro" id="IPR049730">
    <property type="entry name" value="SNF2/RAD54-like_C"/>
</dbReference>
<keyword evidence="2" id="KW-0863">Zinc-finger</keyword>
<dbReference type="GO" id="GO:0004386">
    <property type="term" value="F:helicase activity"/>
    <property type="evidence" value="ECO:0007669"/>
    <property type="project" value="UniProtKB-KW"/>
</dbReference>
<dbReference type="Pfam" id="PF00176">
    <property type="entry name" value="SNF2-rel_dom"/>
    <property type="match status" value="1"/>
</dbReference>
<feature type="domain" description="SWIM-type" evidence="3">
    <location>
        <begin position="56"/>
        <end position="95"/>
    </location>
</feature>
<proteinExistence type="predicted"/>
<keyword evidence="2" id="KW-0862">Zinc</keyword>
<dbReference type="RefSeq" id="WP_122129646.1">
    <property type="nucleotide sequence ID" value="NZ_CP033230.1"/>
</dbReference>
<dbReference type="InterPro" id="IPR007527">
    <property type="entry name" value="Znf_SWIM"/>
</dbReference>
<evidence type="ECO:0000256" key="2">
    <source>
        <dbReference type="PROSITE-ProRule" id="PRU00325"/>
    </source>
</evidence>
<evidence type="ECO:0000313" key="7">
    <source>
        <dbReference type="Proteomes" id="UP000280708"/>
    </source>
</evidence>
<keyword evidence="6" id="KW-0547">Nucleotide-binding</keyword>
<feature type="domain" description="Helicase ATP-binding" evidence="4">
    <location>
        <begin position="682"/>
        <end position="843"/>
    </location>
</feature>
<dbReference type="EMBL" id="CP033230">
    <property type="protein sequence ID" value="AYO77198.1"/>
    <property type="molecule type" value="Genomic_DNA"/>
</dbReference>
<dbReference type="PANTHER" id="PTHR10799">
    <property type="entry name" value="SNF2/RAD54 HELICASE FAMILY"/>
    <property type="match status" value="1"/>
</dbReference>
<dbReference type="PROSITE" id="PS50966">
    <property type="entry name" value="ZF_SWIM"/>
    <property type="match status" value="1"/>
</dbReference>
<dbReference type="PROSITE" id="PS51194">
    <property type="entry name" value="HELICASE_CTER"/>
    <property type="match status" value="1"/>
</dbReference>
<feature type="domain" description="Helicase C-terminal" evidence="5">
    <location>
        <begin position="970"/>
        <end position="1128"/>
    </location>
</feature>
<dbReference type="InterPro" id="IPR014001">
    <property type="entry name" value="Helicase_ATP-bd"/>
</dbReference>
<dbReference type="Gene3D" id="3.40.50.10810">
    <property type="entry name" value="Tandem AAA-ATPase domain"/>
    <property type="match status" value="1"/>
</dbReference>
<dbReference type="InterPro" id="IPR038718">
    <property type="entry name" value="SNF2-like_sf"/>
</dbReference>